<keyword evidence="2" id="KW-0808">Transferase</keyword>
<name>A0A7K1S9F9_9BACT</name>
<dbReference type="AlphaFoldDB" id="A0A7K1S9F9"/>
<dbReference type="Proteomes" id="UP000436006">
    <property type="component" value="Unassembled WGS sequence"/>
</dbReference>
<dbReference type="RefSeq" id="WP_157584429.1">
    <property type="nucleotide sequence ID" value="NZ_WPIN01000003.1"/>
</dbReference>
<evidence type="ECO:0000313" key="5">
    <source>
        <dbReference type="EMBL" id="MVM30176.1"/>
    </source>
</evidence>
<keyword evidence="3" id="KW-0325">Glycoprotein</keyword>
<gene>
    <name evidence="5" type="ORF">GO755_09035</name>
</gene>
<dbReference type="InterPro" id="IPR007657">
    <property type="entry name" value="Glycosyltransferase_61"/>
</dbReference>
<organism evidence="5 6">
    <name type="scientific">Spirosoma arboris</name>
    <dbReference type="NCBI Taxonomy" id="2682092"/>
    <lineage>
        <taxon>Bacteria</taxon>
        <taxon>Pseudomonadati</taxon>
        <taxon>Bacteroidota</taxon>
        <taxon>Cytophagia</taxon>
        <taxon>Cytophagales</taxon>
        <taxon>Cytophagaceae</taxon>
        <taxon>Spirosoma</taxon>
    </lineage>
</organism>
<feature type="domain" description="Glycosyltransferase 61 catalytic" evidence="4">
    <location>
        <begin position="152"/>
        <end position="313"/>
    </location>
</feature>
<evidence type="ECO:0000259" key="4">
    <source>
        <dbReference type="Pfam" id="PF04577"/>
    </source>
</evidence>
<dbReference type="GO" id="GO:0016757">
    <property type="term" value="F:glycosyltransferase activity"/>
    <property type="evidence" value="ECO:0007669"/>
    <property type="project" value="UniProtKB-KW"/>
</dbReference>
<keyword evidence="6" id="KW-1185">Reference proteome</keyword>
<accession>A0A7K1S9F9</accession>
<reference evidence="5 6" key="1">
    <citation type="submission" date="2019-12" db="EMBL/GenBank/DDBJ databases">
        <title>Spirosoma sp. HMF4905 genome sequencing and assembly.</title>
        <authorList>
            <person name="Kang H."/>
            <person name="Cha I."/>
            <person name="Kim H."/>
            <person name="Joh K."/>
        </authorList>
    </citation>
    <scope>NUCLEOTIDE SEQUENCE [LARGE SCALE GENOMIC DNA]</scope>
    <source>
        <strain evidence="5 6">HMF4905</strain>
    </source>
</reference>
<dbReference type="Pfam" id="PF04577">
    <property type="entry name" value="Glyco_transf_61"/>
    <property type="match status" value="1"/>
</dbReference>
<evidence type="ECO:0000256" key="3">
    <source>
        <dbReference type="ARBA" id="ARBA00023180"/>
    </source>
</evidence>
<keyword evidence="1" id="KW-0328">Glycosyltransferase</keyword>
<evidence type="ECO:0000313" key="6">
    <source>
        <dbReference type="Proteomes" id="UP000436006"/>
    </source>
</evidence>
<dbReference type="EMBL" id="WPIN01000003">
    <property type="protein sequence ID" value="MVM30176.1"/>
    <property type="molecule type" value="Genomic_DNA"/>
</dbReference>
<sequence length="375" mass="43401">MMERLRNSIKRFLEILLKRFGIVLLTKTQTEEYLKPYVLTVSPEVRLVLPSVQNAGDSSRLIFTPTDAVTNQSYVWDYSPMPQKTRQLPFGGIRTGHNVLCTDFERFHLVQNFLKRGKRIPVKHTILIAPWAHLLDGISFGGYYDFVILVVAKLCRIREALPETVWNEAVLSYPLFKTDYEQDYLTLLGFSQDRILDSSHYDVQFDRCILANSGHWFYPDPMDVLALKKQVEGQLKPQRTEQKRIYVSRSGRRRVVNENALITLLKKFNFTIIDDKPRSVAEQVAIYKNASFILGPHGASFTNIIWCEPGTHLFELFSANMVVDHFRYLSQLMGMHYYAYYHGIKMSNSSIPLEEDVFVSIADLDQCLSRLFVHA</sequence>
<protein>
    <submittedName>
        <fullName evidence="5">DUF563 domain-containing protein</fullName>
    </submittedName>
</protein>
<dbReference type="PANTHER" id="PTHR20961">
    <property type="entry name" value="GLYCOSYLTRANSFERASE"/>
    <property type="match status" value="1"/>
</dbReference>
<comment type="caution">
    <text evidence="5">The sequence shown here is derived from an EMBL/GenBank/DDBJ whole genome shotgun (WGS) entry which is preliminary data.</text>
</comment>
<proteinExistence type="predicted"/>
<dbReference type="InterPro" id="IPR049625">
    <property type="entry name" value="Glyco_transf_61_cat"/>
</dbReference>
<evidence type="ECO:0000256" key="2">
    <source>
        <dbReference type="ARBA" id="ARBA00022679"/>
    </source>
</evidence>
<evidence type="ECO:0000256" key="1">
    <source>
        <dbReference type="ARBA" id="ARBA00022676"/>
    </source>
</evidence>